<comment type="catalytic activity">
    <reaction evidence="14 18">
        <text>DNA(n) + a 2'-deoxyribonucleoside 5'-triphosphate = DNA(n+1) + diphosphate</text>
        <dbReference type="Rhea" id="RHEA:22508"/>
        <dbReference type="Rhea" id="RHEA-COMP:17339"/>
        <dbReference type="Rhea" id="RHEA-COMP:17340"/>
        <dbReference type="ChEBI" id="CHEBI:33019"/>
        <dbReference type="ChEBI" id="CHEBI:61560"/>
        <dbReference type="ChEBI" id="CHEBI:173112"/>
        <dbReference type="EC" id="2.7.7.7"/>
    </reaction>
</comment>
<dbReference type="InterPro" id="IPR012337">
    <property type="entry name" value="RNaseH-like_sf"/>
</dbReference>
<reference evidence="20 21" key="1">
    <citation type="submission" date="2006-09" db="EMBL/GenBank/DDBJ databases">
        <authorList>
            <person name="Emerson D."/>
            <person name="Ferriera S."/>
            <person name="Johnson J."/>
            <person name="Kravitz S."/>
            <person name="Halpern A."/>
            <person name="Remington K."/>
            <person name="Beeson K."/>
            <person name="Tran B."/>
            <person name="Rogers Y.-H."/>
            <person name="Friedman R."/>
            <person name="Venter J.C."/>
        </authorList>
    </citation>
    <scope>NUCLEOTIDE SEQUENCE [LARGE SCALE GENOMIC DNA]</scope>
    <source>
        <strain evidence="20 21">PV-1</strain>
    </source>
</reference>
<organism evidence="20 21">
    <name type="scientific">Mariprofundus ferrooxydans PV-1</name>
    <dbReference type="NCBI Taxonomy" id="314345"/>
    <lineage>
        <taxon>Bacteria</taxon>
        <taxon>Pseudomonadati</taxon>
        <taxon>Pseudomonadota</taxon>
        <taxon>Candidatius Mariprofundia</taxon>
        <taxon>Mariprofundales</taxon>
        <taxon>Mariprofundaceae</taxon>
        <taxon>Mariprofundus</taxon>
    </lineage>
</organism>
<dbReference type="Gene3D" id="3.30.420.10">
    <property type="entry name" value="Ribonuclease H-like superfamily/Ribonuclease H"/>
    <property type="match status" value="1"/>
</dbReference>
<dbReference type="SMART" id="SM00479">
    <property type="entry name" value="EXOIII"/>
    <property type="match status" value="1"/>
</dbReference>
<evidence type="ECO:0000256" key="18">
    <source>
        <dbReference type="RuleBase" id="RU364087"/>
    </source>
</evidence>
<evidence type="ECO:0000256" key="7">
    <source>
        <dbReference type="ARBA" id="ARBA00022722"/>
    </source>
</evidence>
<dbReference type="HOGENOM" id="CLU_925927_0_0_0"/>
<evidence type="ECO:0000256" key="17">
    <source>
        <dbReference type="PIRSR" id="PIRSR606309-3"/>
    </source>
</evidence>
<gene>
    <name evidence="18" type="primary">dnaQ</name>
    <name evidence="20" type="ORF">SPV1_14404</name>
</gene>
<comment type="caution">
    <text evidence="20">The sequence shown here is derived from an EMBL/GenBank/DDBJ whole genome shotgun (WGS) entry which is preliminary data.</text>
</comment>
<accession>Q0EZC1</accession>
<evidence type="ECO:0000256" key="3">
    <source>
        <dbReference type="ARBA" id="ARBA00020352"/>
    </source>
</evidence>
<evidence type="ECO:0000256" key="13">
    <source>
        <dbReference type="ARBA" id="ARBA00023211"/>
    </source>
</evidence>
<comment type="subunit">
    <text evidence="18">DNA polymerase III contains a core (composed of alpha, epsilon and theta chains) that associates with a tau subunit. This core dimerizes to form the POLIII' complex. PolIII' associates with the gamma complex (composed of gamma, delta, delta', psi and chi chains) and with the beta chain to form the complete DNA polymerase III complex.</text>
</comment>
<keyword evidence="10 18" id="KW-0269">Exonuclease</keyword>
<evidence type="ECO:0000256" key="4">
    <source>
        <dbReference type="ARBA" id="ARBA00022679"/>
    </source>
</evidence>
<evidence type="ECO:0000256" key="16">
    <source>
        <dbReference type="PIRSR" id="PIRSR606309-2"/>
    </source>
</evidence>
<feature type="binding site" evidence="16">
    <location>
        <position position="112"/>
    </location>
    <ligand>
        <name>substrate</name>
    </ligand>
</feature>
<feature type="domain" description="Exonuclease" evidence="19">
    <location>
        <begin position="54"/>
        <end position="227"/>
    </location>
</feature>
<keyword evidence="13 17" id="KW-0464">Manganese</keyword>
<feature type="binding site" evidence="17">
    <location>
        <position position="61"/>
    </location>
    <ligand>
        <name>a divalent metal cation</name>
        <dbReference type="ChEBI" id="CHEBI:60240"/>
        <label>1</label>
        <note>catalytic</note>
    </ligand>
</feature>
<evidence type="ECO:0000256" key="2">
    <source>
        <dbReference type="ARBA" id="ARBA00012417"/>
    </source>
</evidence>
<dbReference type="InterPro" id="IPR013520">
    <property type="entry name" value="Ribonucl_H"/>
</dbReference>
<evidence type="ECO:0000256" key="12">
    <source>
        <dbReference type="ARBA" id="ARBA00022932"/>
    </source>
</evidence>
<dbReference type="SUPFAM" id="SSF53098">
    <property type="entry name" value="Ribonuclease H-like"/>
    <property type="match status" value="1"/>
</dbReference>
<dbReference type="Proteomes" id="UP000005297">
    <property type="component" value="Unassembled WGS sequence"/>
</dbReference>
<dbReference type="NCBIfam" id="TIGR00573">
    <property type="entry name" value="dnaq"/>
    <property type="match status" value="1"/>
</dbReference>
<feature type="active site" description="Proton acceptor" evidence="15">
    <location>
        <position position="205"/>
    </location>
</feature>
<dbReference type="AlphaFoldDB" id="Q0EZC1"/>
<evidence type="ECO:0000256" key="9">
    <source>
        <dbReference type="ARBA" id="ARBA00022801"/>
    </source>
</evidence>
<keyword evidence="8 17" id="KW-0479">Metal-binding</keyword>
<dbReference type="NCBIfam" id="NF004316">
    <property type="entry name" value="PRK05711.1"/>
    <property type="match status" value="1"/>
</dbReference>
<dbReference type="GO" id="GO:0008408">
    <property type="term" value="F:3'-5' exonuclease activity"/>
    <property type="evidence" value="ECO:0007669"/>
    <property type="project" value="TreeGrafter"/>
</dbReference>
<keyword evidence="5 18" id="KW-0548">Nucleotidyltransferase</keyword>
<keyword evidence="6 18" id="KW-0235">DNA replication</keyword>
<evidence type="ECO:0000259" key="19">
    <source>
        <dbReference type="SMART" id="SM00479"/>
    </source>
</evidence>
<dbReference type="PANTHER" id="PTHR30231:SF41">
    <property type="entry name" value="DNA POLYMERASE III SUBUNIT EPSILON"/>
    <property type="match status" value="1"/>
</dbReference>
<dbReference type="FunFam" id="3.30.420.10:FF:000012">
    <property type="entry name" value="DNA polymerase III subunit epsilon"/>
    <property type="match status" value="1"/>
</dbReference>
<dbReference type="EMBL" id="AATS01000006">
    <property type="protein sequence ID" value="EAU54783.1"/>
    <property type="molecule type" value="Genomic_DNA"/>
</dbReference>
<dbReference type="Pfam" id="PF00929">
    <property type="entry name" value="RNase_T"/>
    <property type="match status" value="1"/>
</dbReference>
<dbReference type="InterPro" id="IPR036397">
    <property type="entry name" value="RNaseH_sf"/>
</dbReference>
<evidence type="ECO:0000256" key="11">
    <source>
        <dbReference type="ARBA" id="ARBA00022842"/>
    </source>
</evidence>
<keyword evidence="7 18" id="KW-0540">Nuclease</keyword>
<protein>
    <recommendedName>
        <fullName evidence="3 18">DNA polymerase III subunit epsilon</fullName>
        <ecNumber evidence="2 18">2.7.7.7</ecNumber>
    </recommendedName>
</protein>
<evidence type="ECO:0000313" key="21">
    <source>
        <dbReference type="Proteomes" id="UP000005297"/>
    </source>
</evidence>
<feature type="binding site" evidence="17">
    <location>
        <position position="210"/>
    </location>
    <ligand>
        <name>a divalent metal cation</name>
        <dbReference type="ChEBI" id="CHEBI:60240"/>
        <label>1</label>
        <note>catalytic</note>
    </ligand>
</feature>
<proteinExistence type="predicted"/>
<comment type="cofactor">
    <cofactor evidence="17">
        <name>Mg(2+)</name>
        <dbReference type="ChEBI" id="CHEBI:18420"/>
    </cofactor>
    <cofactor evidence="17">
        <name>Mn(2+)</name>
        <dbReference type="ChEBI" id="CHEBI:29035"/>
    </cofactor>
    <text evidence="17">Binds 2 divalent metal cations. Magnesium or manganese.</text>
</comment>
<dbReference type="PANTHER" id="PTHR30231">
    <property type="entry name" value="DNA POLYMERASE III SUBUNIT EPSILON"/>
    <property type="match status" value="1"/>
</dbReference>
<feature type="non-terminal residue" evidence="20">
    <location>
        <position position="1"/>
    </location>
</feature>
<comment type="function">
    <text evidence="18">DNA polymerase III is a complex, multichain enzyme responsible for most of the replicative synthesis in bacteria. The epsilon subunit contain the editing function and is a proofreading 3'-5' exonuclease.</text>
</comment>
<evidence type="ECO:0000256" key="14">
    <source>
        <dbReference type="ARBA" id="ARBA00049244"/>
    </source>
</evidence>
<evidence type="ECO:0000256" key="10">
    <source>
        <dbReference type="ARBA" id="ARBA00022839"/>
    </source>
</evidence>
<dbReference type="CDD" id="cd06131">
    <property type="entry name" value="DNA_pol_III_epsilon_Ecoli_like"/>
    <property type="match status" value="1"/>
</dbReference>
<dbReference type="InterPro" id="IPR006054">
    <property type="entry name" value="DnaQ"/>
</dbReference>
<dbReference type="GO" id="GO:0045004">
    <property type="term" value="P:DNA replication proofreading"/>
    <property type="evidence" value="ECO:0007669"/>
    <property type="project" value="TreeGrafter"/>
</dbReference>
<evidence type="ECO:0000313" key="20">
    <source>
        <dbReference type="EMBL" id="EAU54783.1"/>
    </source>
</evidence>
<evidence type="ECO:0000256" key="8">
    <source>
        <dbReference type="ARBA" id="ARBA00022723"/>
    </source>
</evidence>
<name>Q0EZC1_9PROT</name>
<dbReference type="GO" id="GO:0005829">
    <property type="term" value="C:cytosol"/>
    <property type="evidence" value="ECO:0007669"/>
    <property type="project" value="TreeGrafter"/>
</dbReference>
<dbReference type="GO" id="GO:0003887">
    <property type="term" value="F:DNA-directed DNA polymerase activity"/>
    <property type="evidence" value="ECO:0007669"/>
    <property type="project" value="UniProtKB-KW"/>
</dbReference>
<evidence type="ECO:0000256" key="6">
    <source>
        <dbReference type="ARBA" id="ARBA00022705"/>
    </source>
</evidence>
<keyword evidence="11 17" id="KW-0460">Magnesium</keyword>
<dbReference type="EC" id="2.7.7.7" evidence="2 18"/>
<keyword evidence="21" id="KW-1185">Reference proteome</keyword>
<dbReference type="InterPro" id="IPR006309">
    <property type="entry name" value="DnaQ_proteo"/>
</dbReference>
<keyword evidence="12 18" id="KW-0239">DNA-directed DNA polymerase</keyword>
<evidence type="ECO:0000256" key="15">
    <source>
        <dbReference type="PIRSR" id="PIRSR606309-1"/>
    </source>
</evidence>
<feature type="binding site" evidence="17">
    <location>
        <position position="59"/>
    </location>
    <ligand>
        <name>a divalent metal cation</name>
        <dbReference type="ChEBI" id="CHEBI:60240"/>
        <label>1</label>
        <note>catalytic</note>
    </ligand>
</feature>
<comment type="cofactor">
    <cofactor evidence="1 18">
        <name>Mn(2+)</name>
        <dbReference type="ChEBI" id="CHEBI:29035"/>
    </cofactor>
</comment>
<dbReference type="eggNOG" id="COG0847">
    <property type="taxonomic scope" value="Bacteria"/>
</dbReference>
<feature type="binding site" evidence="16">
    <location>
        <position position="107"/>
    </location>
    <ligand>
        <name>substrate</name>
    </ligand>
</feature>
<dbReference type="FunCoup" id="Q0EZC1">
    <property type="interactions" value="109"/>
</dbReference>
<keyword evidence="9 18" id="KW-0378">Hydrolase</keyword>
<evidence type="ECO:0000256" key="5">
    <source>
        <dbReference type="ARBA" id="ARBA00022695"/>
    </source>
</evidence>
<dbReference type="InParanoid" id="Q0EZC1"/>
<feature type="binding site" evidence="16">
    <location>
        <position position="61"/>
    </location>
    <ligand>
        <name>substrate</name>
    </ligand>
</feature>
<sequence>DSDHREQTGPSPDSAAKVYRERKIPCADNCAFFTRPAGSDIGRSEKQAILPDMRLIMLDTETTGLSPLNGDRMVEIGAIEVLNRKVLSGDKHVFHRYINPERNIPDEVVRIHGIDNAKVKDQPTFREIAQEFLDFIEGATLVIHNAPFDLGFIMNELRINNFPEIGHMQVIDTLVFAREKHPHQRNNLDALCDRYNIERGHRELHGALLDSELLAEVYLGMTGGRQFSLGMDATRLPASAFVQLPETSRGRSEKAETARIMRRKALHIPEEDLSAHHLMLKRIHKESGGQCIWQHAETAA</sequence>
<dbReference type="GO" id="GO:0046872">
    <property type="term" value="F:metal ion binding"/>
    <property type="evidence" value="ECO:0007669"/>
    <property type="project" value="UniProtKB-KW"/>
</dbReference>
<evidence type="ECO:0000256" key="1">
    <source>
        <dbReference type="ARBA" id="ARBA00001936"/>
    </source>
</evidence>
<feature type="binding site" evidence="16">
    <location>
        <position position="59"/>
    </location>
    <ligand>
        <name>substrate</name>
    </ligand>
</feature>
<keyword evidence="4 18" id="KW-0808">Transferase</keyword>
<dbReference type="NCBIfam" id="TIGR01406">
    <property type="entry name" value="dnaQ_proteo"/>
    <property type="match status" value="1"/>
</dbReference>
<dbReference type="STRING" id="314344.AL013_07745"/>
<feature type="binding site" evidence="16">
    <location>
        <position position="210"/>
    </location>
    <ligand>
        <name>substrate</name>
    </ligand>
</feature>
<dbReference type="GO" id="GO:0003677">
    <property type="term" value="F:DNA binding"/>
    <property type="evidence" value="ECO:0007669"/>
    <property type="project" value="InterPro"/>
</dbReference>